<protein>
    <recommendedName>
        <fullName evidence="1">Putative membrane protein insertion efficiency factor</fullName>
    </recommendedName>
</protein>
<organism evidence="3 4">
    <name type="scientific">Mobilicoccus caccae</name>
    <dbReference type="NCBI Taxonomy" id="1859295"/>
    <lineage>
        <taxon>Bacteria</taxon>
        <taxon>Bacillati</taxon>
        <taxon>Actinomycetota</taxon>
        <taxon>Actinomycetes</taxon>
        <taxon>Micrococcales</taxon>
        <taxon>Dermatophilaceae</taxon>
        <taxon>Mobilicoccus</taxon>
    </lineage>
</organism>
<comment type="similarity">
    <text evidence="1">Belongs to the UPF0161 family.</text>
</comment>
<evidence type="ECO:0000313" key="4">
    <source>
        <dbReference type="Proteomes" id="UP001157126"/>
    </source>
</evidence>
<evidence type="ECO:0000256" key="2">
    <source>
        <dbReference type="SAM" id="MobiDB-lite"/>
    </source>
</evidence>
<dbReference type="Pfam" id="PF01809">
    <property type="entry name" value="YidD"/>
    <property type="match status" value="1"/>
</dbReference>
<name>A0ABQ6IYN4_9MICO</name>
<reference evidence="4" key="1">
    <citation type="journal article" date="2019" name="Int. J. Syst. Evol. Microbiol.">
        <title>The Global Catalogue of Microorganisms (GCM) 10K type strain sequencing project: providing services to taxonomists for standard genome sequencing and annotation.</title>
        <authorList>
            <consortium name="The Broad Institute Genomics Platform"/>
            <consortium name="The Broad Institute Genome Sequencing Center for Infectious Disease"/>
            <person name="Wu L."/>
            <person name="Ma J."/>
        </authorList>
    </citation>
    <scope>NUCLEOTIDE SEQUENCE [LARGE SCALE GENOMIC DNA]</scope>
    <source>
        <strain evidence="4">NBRC 113072</strain>
    </source>
</reference>
<dbReference type="PANTHER" id="PTHR33383:SF1">
    <property type="entry name" value="MEMBRANE PROTEIN INSERTION EFFICIENCY FACTOR-RELATED"/>
    <property type="match status" value="1"/>
</dbReference>
<evidence type="ECO:0000313" key="3">
    <source>
        <dbReference type="EMBL" id="GMA41812.1"/>
    </source>
</evidence>
<proteinExistence type="inferred from homology"/>
<feature type="region of interest" description="Disordered" evidence="2">
    <location>
        <begin position="82"/>
        <end position="117"/>
    </location>
</feature>
<dbReference type="HAMAP" id="MF_00386">
    <property type="entry name" value="UPF0161_YidD"/>
    <property type="match status" value="1"/>
</dbReference>
<comment type="caution">
    <text evidence="3">The sequence shown here is derived from an EMBL/GenBank/DDBJ whole genome shotgun (WGS) entry which is preliminary data.</text>
</comment>
<keyword evidence="4" id="KW-1185">Reference proteome</keyword>
<keyword evidence="1" id="KW-1003">Cell membrane</keyword>
<gene>
    <name evidence="3" type="ORF">GCM10025883_38570</name>
</gene>
<comment type="function">
    <text evidence="1">Could be involved in insertion of integral membrane proteins into the membrane.</text>
</comment>
<sequence length="117" mass="12967">MSTVGDERPQTGLGRVIRAPFLLAVRFYQVCISPLTPPSCRFYPSCSAYTFTAIERFGPIRGIWLGICRLYRCHPWNPGGVDYVPQRGEDGRPIRNNGAGPAGERDRGQSPASHTED</sequence>
<keyword evidence="1" id="KW-0472">Membrane</keyword>
<dbReference type="Proteomes" id="UP001157126">
    <property type="component" value="Unassembled WGS sequence"/>
</dbReference>
<dbReference type="EMBL" id="BSUO01000001">
    <property type="protein sequence ID" value="GMA41812.1"/>
    <property type="molecule type" value="Genomic_DNA"/>
</dbReference>
<dbReference type="SMART" id="SM01234">
    <property type="entry name" value="Haemolytic"/>
    <property type="match status" value="1"/>
</dbReference>
<dbReference type="PANTHER" id="PTHR33383">
    <property type="entry name" value="MEMBRANE PROTEIN INSERTION EFFICIENCY FACTOR-RELATED"/>
    <property type="match status" value="1"/>
</dbReference>
<dbReference type="InterPro" id="IPR002696">
    <property type="entry name" value="Membr_insert_effic_factor_YidD"/>
</dbReference>
<dbReference type="RefSeq" id="WP_284305314.1">
    <property type="nucleotide sequence ID" value="NZ_BSUO01000001.1"/>
</dbReference>
<evidence type="ECO:0000256" key="1">
    <source>
        <dbReference type="HAMAP-Rule" id="MF_00386"/>
    </source>
</evidence>
<accession>A0ABQ6IYN4</accession>
<feature type="compositionally biased region" description="Basic and acidic residues" evidence="2">
    <location>
        <begin position="103"/>
        <end position="117"/>
    </location>
</feature>
<comment type="subcellular location">
    <subcellularLocation>
        <location evidence="1">Cell membrane</location>
        <topology evidence="1">Peripheral membrane protein</topology>
        <orientation evidence="1">Cytoplasmic side</orientation>
    </subcellularLocation>
</comment>
<dbReference type="NCBIfam" id="TIGR00278">
    <property type="entry name" value="membrane protein insertion efficiency factor YidD"/>
    <property type="match status" value="1"/>
</dbReference>